<dbReference type="EC" id="2.1.1.-" evidence="10"/>
<evidence type="ECO:0000256" key="5">
    <source>
        <dbReference type="ARBA" id="ARBA00022968"/>
    </source>
</evidence>
<name>A0A843X2X7_COLES</name>
<dbReference type="SUPFAM" id="SSF53335">
    <property type="entry name" value="S-adenosyl-L-methionine-dependent methyltransferases"/>
    <property type="match status" value="2"/>
</dbReference>
<evidence type="ECO:0000256" key="10">
    <source>
        <dbReference type="RuleBase" id="RU366043"/>
    </source>
</evidence>
<dbReference type="Pfam" id="PF03141">
    <property type="entry name" value="Methyltransf_29"/>
    <property type="match status" value="1"/>
</dbReference>
<keyword evidence="8 10" id="KW-0325">Glycoprotein</keyword>
<dbReference type="GO" id="GO:0016020">
    <property type="term" value="C:membrane"/>
    <property type="evidence" value="ECO:0007669"/>
    <property type="project" value="UniProtKB-SubCell"/>
</dbReference>
<dbReference type="OrthoDB" id="2013972at2759"/>
<dbReference type="InterPro" id="IPR004159">
    <property type="entry name" value="Put_SAM_MeTrfase"/>
</dbReference>
<organism evidence="11 12">
    <name type="scientific">Colocasia esculenta</name>
    <name type="common">Wild taro</name>
    <name type="synonym">Arum esculentum</name>
    <dbReference type="NCBI Taxonomy" id="4460"/>
    <lineage>
        <taxon>Eukaryota</taxon>
        <taxon>Viridiplantae</taxon>
        <taxon>Streptophyta</taxon>
        <taxon>Embryophyta</taxon>
        <taxon>Tracheophyta</taxon>
        <taxon>Spermatophyta</taxon>
        <taxon>Magnoliopsida</taxon>
        <taxon>Liliopsida</taxon>
        <taxon>Araceae</taxon>
        <taxon>Aroideae</taxon>
        <taxon>Colocasieae</taxon>
        <taxon>Colocasia</taxon>
    </lineage>
</organism>
<dbReference type="PANTHER" id="PTHR10108">
    <property type="entry name" value="SAM-DEPENDENT METHYLTRANSFERASE"/>
    <property type="match status" value="1"/>
</dbReference>
<keyword evidence="3 10" id="KW-0808">Transferase</keyword>
<comment type="caution">
    <text evidence="11">The sequence shown here is derived from an EMBL/GenBank/DDBJ whole genome shotgun (WGS) entry which is preliminary data.</text>
</comment>
<evidence type="ECO:0000256" key="1">
    <source>
        <dbReference type="ARBA" id="ARBA00008361"/>
    </source>
</evidence>
<keyword evidence="5 10" id="KW-0735">Signal-anchor</keyword>
<dbReference type="GO" id="GO:0032259">
    <property type="term" value="P:methylation"/>
    <property type="evidence" value="ECO:0007669"/>
    <property type="project" value="UniProtKB-KW"/>
</dbReference>
<dbReference type="InterPro" id="IPR029063">
    <property type="entry name" value="SAM-dependent_MTases_sf"/>
</dbReference>
<dbReference type="PANTHER" id="PTHR10108:SF968">
    <property type="entry name" value="METHYLTRANSFERASE PMT19-RELATED"/>
    <property type="match status" value="1"/>
</dbReference>
<evidence type="ECO:0000256" key="2">
    <source>
        <dbReference type="ARBA" id="ARBA00022603"/>
    </source>
</evidence>
<dbReference type="FunFam" id="3.40.50.150:FF:000076">
    <property type="entry name" value="probable methyltransferase PMT21"/>
    <property type="match status" value="1"/>
</dbReference>
<evidence type="ECO:0000256" key="4">
    <source>
        <dbReference type="ARBA" id="ARBA00022692"/>
    </source>
</evidence>
<dbReference type="Gene3D" id="3.40.50.150">
    <property type="entry name" value="Vaccinia Virus protein VP39"/>
    <property type="match status" value="1"/>
</dbReference>
<keyword evidence="7 10" id="KW-0472">Membrane</keyword>
<accession>A0A843X2X7</accession>
<keyword evidence="6 10" id="KW-1133">Transmembrane helix</keyword>
<comment type="similarity">
    <text evidence="1 10">Belongs to the methyltransferase superfamily.</text>
</comment>
<dbReference type="GO" id="GO:0005768">
    <property type="term" value="C:endosome"/>
    <property type="evidence" value="ECO:0007669"/>
    <property type="project" value="TreeGrafter"/>
</dbReference>
<evidence type="ECO:0000256" key="8">
    <source>
        <dbReference type="ARBA" id="ARBA00023180"/>
    </source>
</evidence>
<evidence type="ECO:0000256" key="7">
    <source>
        <dbReference type="ARBA" id="ARBA00023136"/>
    </source>
</evidence>
<keyword evidence="4 10" id="KW-0812">Transmembrane</keyword>
<dbReference type="GO" id="GO:0005802">
    <property type="term" value="C:trans-Golgi network"/>
    <property type="evidence" value="ECO:0007669"/>
    <property type="project" value="TreeGrafter"/>
</dbReference>
<proteinExistence type="inferred from homology"/>
<evidence type="ECO:0000256" key="3">
    <source>
        <dbReference type="ARBA" id="ARBA00022679"/>
    </source>
</evidence>
<feature type="transmembrane region" description="Helical" evidence="10">
    <location>
        <begin position="20"/>
        <end position="36"/>
    </location>
</feature>
<comment type="subcellular location">
    <subcellularLocation>
        <location evidence="9">Endomembrane system</location>
        <topology evidence="9">Single-pass type II membrane protein</topology>
    </subcellularLocation>
    <subcellularLocation>
        <location evidence="10">Membrane</location>
        <topology evidence="10">Single-pass type II membrane protein</topology>
    </subcellularLocation>
</comment>
<dbReference type="EMBL" id="NMUH01004459">
    <property type="protein sequence ID" value="MQM09740.1"/>
    <property type="molecule type" value="Genomic_DNA"/>
</dbReference>
<dbReference type="GO" id="GO:0008168">
    <property type="term" value="F:methyltransferase activity"/>
    <property type="evidence" value="ECO:0007669"/>
    <property type="project" value="UniProtKB-UniRule"/>
</dbReference>
<evidence type="ECO:0000256" key="6">
    <source>
        <dbReference type="ARBA" id="ARBA00022989"/>
    </source>
</evidence>
<gene>
    <name evidence="11" type="ORF">Taro_042618</name>
</gene>
<dbReference type="Proteomes" id="UP000652761">
    <property type="component" value="Unassembled WGS sequence"/>
</dbReference>
<dbReference type="AlphaFoldDB" id="A0A843X2X7"/>
<reference evidence="11" key="1">
    <citation type="submission" date="2017-07" db="EMBL/GenBank/DDBJ databases">
        <title>Taro Niue Genome Assembly and Annotation.</title>
        <authorList>
            <person name="Atibalentja N."/>
            <person name="Keating K."/>
            <person name="Fields C.J."/>
        </authorList>
    </citation>
    <scope>NUCLEOTIDE SEQUENCE</scope>
    <source>
        <strain evidence="11">Niue_2</strain>
        <tissue evidence="11">Leaf</tissue>
    </source>
</reference>
<dbReference type="CDD" id="cd02440">
    <property type="entry name" value="AdoMet_MTases"/>
    <property type="match status" value="1"/>
</dbReference>
<evidence type="ECO:0000256" key="9">
    <source>
        <dbReference type="ARBA" id="ARBA00060399"/>
    </source>
</evidence>
<evidence type="ECO:0000313" key="12">
    <source>
        <dbReference type="Proteomes" id="UP000652761"/>
    </source>
</evidence>
<keyword evidence="2 10" id="KW-0489">Methyltransferase</keyword>
<sequence length="631" mass="70627">MFRANLSLLPSPNRRNLAKFFLLSILCILAYLLGIYQNSRPFVPNPVPSQASDCVQYPNITARVSPSAAAAAPPLDFEPRHSAASVLPPVPDVDEFPPIELCASNFTDYCPCQDPTREPRFPTQNLEHRERHCPGPEERVSCRVPRPVGYRAPVRWPESRDYIWFANVPSKRLTEAKKNQNWVRVEGDRLVFPGGGTSFPNGVKGYVADMAKLVPLKSGEVRTVLDIGCGVASFGGHLLNFKILTMSVAPRDIHEAQVQFALERGLPAMLGVLSTHRLPYPSRSFDMAHCARCLVPWTGHDGLYLLEIDRLLRPGGYWVLSGPPINWKNMYKGWARTPEDLQGEQNAIEDLAKRLCWIKIVEKGVFAVWRKPTNHVHCMKKSKILNSPAFCKGIDPDAAWYQKMDTCITPLPTAEATEEVAGGALEKWPKRLRTAPPRIASGSIKGISADIFNHDNQIWRHRVSHYSNYINLGISGRYRNVMDMNAGLGGFAAALSNYPVWVMNVVPSHAKNNTLGIIYERGLIGTYMDWCEAFSTYPRTYDLIHAAGLFSLYTNRCDILDILLEIDRILRPGGAVILRDHVDVVTTVKAAADRLRWQSRIVHTELGPFHPEKLLIVDNSVEPNANVASKK</sequence>
<protein>
    <recommendedName>
        <fullName evidence="10">Methyltransferase</fullName>
        <ecNumber evidence="10">2.1.1.-</ecNumber>
    </recommendedName>
</protein>
<evidence type="ECO:0000313" key="11">
    <source>
        <dbReference type="EMBL" id="MQM09740.1"/>
    </source>
</evidence>
<keyword evidence="12" id="KW-1185">Reference proteome</keyword>